<dbReference type="GO" id="GO:0060963">
    <property type="term" value="P:positive regulation of ribosomal protein gene transcription by RNA polymerase II"/>
    <property type="evidence" value="ECO:0007669"/>
    <property type="project" value="TreeGrafter"/>
</dbReference>
<feature type="compositionally biased region" description="Low complexity" evidence="2">
    <location>
        <begin position="66"/>
        <end position="77"/>
    </location>
</feature>
<dbReference type="Pfam" id="PF12550">
    <property type="entry name" value="GCR1_C"/>
    <property type="match status" value="1"/>
</dbReference>
<dbReference type="InterPro" id="IPR022210">
    <property type="entry name" value="TF_GCR1-like"/>
</dbReference>
<protein>
    <recommendedName>
        <fullName evidence="3">Transcription activator GCR1-like domain-containing protein</fullName>
    </recommendedName>
</protein>
<dbReference type="GO" id="GO:0000978">
    <property type="term" value="F:RNA polymerase II cis-regulatory region sequence-specific DNA binding"/>
    <property type="evidence" value="ECO:0007669"/>
    <property type="project" value="TreeGrafter"/>
</dbReference>
<evidence type="ECO:0000313" key="4">
    <source>
        <dbReference type="EMBL" id="SMN19166.1"/>
    </source>
</evidence>
<dbReference type="Proteomes" id="UP000196158">
    <property type="component" value="Unassembled WGS sequence"/>
</dbReference>
<reference evidence="4 5" key="1">
    <citation type="submission" date="2017-04" db="EMBL/GenBank/DDBJ databases">
        <authorList>
            <person name="Afonso C.L."/>
            <person name="Miller P.J."/>
            <person name="Scott M.A."/>
            <person name="Spackman E."/>
            <person name="Goraichik I."/>
            <person name="Dimitrov K.M."/>
            <person name="Suarez D.L."/>
            <person name="Swayne D.E."/>
        </authorList>
    </citation>
    <scope>NUCLEOTIDE SEQUENCE [LARGE SCALE GENOMIC DNA]</scope>
</reference>
<dbReference type="STRING" id="1789683.A0A1X7R1Q0"/>
<dbReference type="PANTHER" id="PTHR37784:SF4">
    <property type="entry name" value="TRANSCRIPTION FACTOR-LIKE PROTEIN EUC1"/>
    <property type="match status" value="1"/>
</dbReference>
<dbReference type="EMBL" id="FXLY01000003">
    <property type="protein sequence ID" value="SMN19166.1"/>
    <property type="molecule type" value="Genomic_DNA"/>
</dbReference>
<evidence type="ECO:0000259" key="3">
    <source>
        <dbReference type="Pfam" id="PF12550"/>
    </source>
</evidence>
<keyword evidence="1" id="KW-0175">Coiled coil</keyword>
<evidence type="ECO:0000256" key="1">
    <source>
        <dbReference type="SAM" id="Coils"/>
    </source>
</evidence>
<feature type="domain" description="Transcription activator GCR1-like" evidence="3">
    <location>
        <begin position="301"/>
        <end position="387"/>
    </location>
</feature>
<feature type="compositionally biased region" description="Low complexity" evidence="2">
    <location>
        <begin position="27"/>
        <end position="44"/>
    </location>
</feature>
<dbReference type="OrthoDB" id="428577at2759"/>
<evidence type="ECO:0000256" key="2">
    <source>
        <dbReference type="SAM" id="MobiDB-lite"/>
    </source>
</evidence>
<feature type="region of interest" description="Disordered" evidence="2">
    <location>
        <begin position="1"/>
        <end position="82"/>
    </location>
</feature>
<proteinExistence type="predicted"/>
<sequence>MDSDDSDYPSRYSGYRSDSVDRDTSGAAHSNPATANSSTNARNAAEQRDANNESNAAATPSNGDSTNVTATTTNVPTSGVESNLTTREFQTFIIDQLVKIQEQNEILKQKVETLEQEQEAYYLNNAKRLESGFRDITKSVTEISQLKKLFKEVVGIMSGERLRFLDHSDENAVAPINRTIGQEEGDRYDPNLGRTESDFDRGAHDRSILINSERVVVKRETDGEDGNLPLLSNQISRNHYTQMSSIPDRYAISLPGRRHNAPISRAQILEDEHGRDSLIAAQEQGDREMENAIRTDLWKNYRMNIAIQSVYDVAKEYYEGFPGKPSLLQLERKFGSTWRRQRGQRVLFAKRKCIISKIENILKNPKQYNLPEGIKRNQAIKVLENIRLGNNRYKGNVCLMSISQLYEYLSRKDDKIEDYSLNIKQRGVPRRLILQRQREETMQRNSESNQSATNEPSTGESEQNLEQGANQTTSDQIALGNASTSVNNVG</sequence>
<dbReference type="PANTHER" id="PTHR37784">
    <property type="entry name" value="PROTEIN MSN1"/>
    <property type="match status" value="1"/>
</dbReference>
<organism evidence="4 5">
    <name type="scientific">Maudiozyma saulgeensis</name>
    <dbReference type="NCBI Taxonomy" id="1789683"/>
    <lineage>
        <taxon>Eukaryota</taxon>
        <taxon>Fungi</taxon>
        <taxon>Dikarya</taxon>
        <taxon>Ascomycota</taxon>
        <taxon>Saccharomycotina</taxon>
        <taxon>Saccharomycetes</taxon>
        <taxon>Saccharomycetales</taxon>
        <taxon>Saccharomycetaceae</taxon>
        <taxon>Maudiozyma</taxon>
    </lineage>
</organism>
<dbReference type="AlphaFoldDB" id="A0A1X7R1Q0"/>
<keyword evidence="5" id="KW-1185">Reference proteome</keyword>
<dbReference type="GO" id="GO:0000981">
    <property type="term" value="F:DNA-binding transcription factor activity, RNA polymerase II-specific"/>
    <property type="evidence" value="ECO:0007669"/>
    <property type="project" value="TreeGrafter"/>
</dbReference>
<accession>A0A1X7R1Q0</accession>
<name>A0A1X7R1Q0_9SACH</name>
<evidence type="ECO:0000313" key="5">
    <source>
        <dbReference type="Proteomes" id="UP000196158"/>
    </source>
</evidence>
<dbReference type="InterPro" id="IPR052146">
    <property type="entry name" value="HOT1"/>
</dbReference>
<feature type="compositionally biased region" description="Polar residues" evidence="2">
    <location>
        <begin position="52"/>
        <end position="65"/>
    </location>
</feature>
<feature type="compositionally biased region" description="Polar residues" evidence="2">
    <location>
        <begin position="443"/>
        <end position="490"/>
    </location>
</feature>
<gene>
    <name evidence="4" type="ORF">KASA_0P03322G</name>
</gene>
<feature type="coiled-coil region" evidence="1">
    <location>
        <begin position="97"/>
        <end position="124"/>
    </location>
</feature>
<feature type="region of interest" description="Disordered" evidence="2">
    <location>
        <begin position="438"/>
        <end position="490"/>
    </location>
</feature>